<keyword evidence="3" id="KW-1185">Reference proteome</keyword>
<protein>
    <submittedName>
        <fullName evidence="2">Uncharacterized protein</fullName>
    </submittedName>
</protein>
<accession>A0A0M2HIJ7</accession>
<dbReference type="RefSeq" id="WP_045258736.1">
    <property type="nucleotide sequence ID" value="NZ_JYJB01000010.1"/>
</dbReference>
<comment type="caution">
    <text evidence="2">The sequence shown here is derived from an EMBL/GenBank/DDBJ whole genome shotgun (WGS) entry which is preliminary data.</text>
</comment>
<sequence>MATSFEEFSNFLLNSDQRSAMGIHLTDAEARAVHAEPATAQAWYSYWLSTQAASVPPAEYVVAPAPYPGTAAISGTGGQPAETAAFATATAVYPGFAADAATAAAPKKKHTVLWVILSIVLVLVLAVIGTVVFAFTTARHWTAIDVPEHPETFHTEEYDTGLYDVTMDEINPCWVNEDWTDCTNLYVASYNAACSGVSLTENGSAVCTDYADMIEQMKAQDGDGYYVETLGGYGGLHQTAERATREVSNDDYTPAQTHEAVCYLGFIGECGTSASTTSG</sequence>
<evidence type="ECO:0000313" key="2">
    <source>
        <dbReference type="EMBL" id="KJL46570.1"/>
    </source>
</evidence>
<dbReference type="STRING" id="273678.RS84_03207"/>
<name>A0A0M2HIJ7_9MICO</name>
<proteinExistence type="predicted"/>
<keyword evidence="1" id="KW-0472">Membrane</keyword>
<evidence type="ECO:0000313" key="3">
    <source>
        <dbReference type="Proteomes" id="UP000033900"/>
    </source>
</evidence>
<dbReference type="PATRIC" id="fig|273678.4.peg.3201"/>
<evidence type="ECO:0000256" key="1">
    <source>
        <dbReference type="SAM" id="Phobius"/>
    </source>
</evidence>
<dbReference type="EMBL" id="JYJB01000010">
    <property type="protein sequence ID" value="KJL46570.1"/>
    <property type="molecule type" value="Genomic_DNA"/>
</dbReference>
<keyword evidence="1" id="KW-1133">Transmembrane helix</keyword>
<feature type="transmembrane region" description="Helical" evidence="1">
    <location>
        <begin position="112"/>
        <end position="135"/>
    </location>
</feature>
<dbReference type="AlphaFoldDB" id="A0A0M2HIJ7"/>
<organism evidence="2 3">
    <name type="scientific">Microbacterium hydrocarbonoxydans</name>
    <dbReference type="NCBI Taxonomy" id="273678"/>
    <lineage>
        <taxon>Bacteria</taxon>
        <taxon>Bacillati</taxon>
        <taxon>Actinomycetota</taxon>
        <taxon>Actinomycetes</taxon>
        <taxon>Micrococcales</taxon>
        <taxon>Microbacteriaceae</taxon>
        <taxon>Microbacterium</taxon>
    </lineage>
</organism>
<keyword evidence="1" id="KW-0812">Transmembrane</keyword>
<reference evidence="2 3" key="1">
    <citation type="submission" date="2015-02" db="EMBL/GenBank/DDBJ databases">
        <title>Draft genome sequences of ten Microbacterium spp. with emphasis on heavy metal contaminated environments.</title>
        <authorList>
            <person name="Corretto E."/>
        </authorList>
    </citation>
    <scope>NUCLEOTIDE SEQUENCE [LARGE SCALE GENOMIC DNA]</scope>
    <source>
        <strain evidence="2 3">SA35</strain>
    </source>
</reference>
<gene>
    <name evidence="2" type="ORF">RS84_03207</name>
</gene>
<dbReference type="OrthoDB" id="5061991at2"/>
<dbReference type="Proteomes" id="UP000033900">
    <property type="component" value="Unassembled WGS sequence"/>
</dbReference>